<comment type="caution">
    <text evidence="1">The sequence shown here is derived from an EMBL/GenBank/DDBJ whole genome shotgun (WGS) entry which is preliminary data.</text>
</comment>
<dbReference type="OrthoDB" id="2599887at2"/>
<evidence type="ECO:0000313" key="1">
    <source>
        <dbReference type="EMBL" id="GEN52947.1"/>
    </source>
</evidence>
<dbReference type="InterPro" id="IPR024496">
    <property type="entry name" value="Spore_germ_GerPE"/>
</dbReference>
<name>A0A511WPI4_9BACI</name>
<gene>
    <name evidence="1" type="ORF">HFA01_12090</name>
</gene>
<proteinExistence type="predicted"/>
<dbReference type="RefSeq" id="WP_146814208.1">
    <property type="nucleotide sequence ID" value="NZ_BJYD01000008.1"/>
</dbReference>
<dbReference type="AlphaFoldDB" id="A0A511WPI4"/>
<dbReference type="Pfam" id="PF10970">
    <property type="entry name" value="GerPE"/>
    <property type="match status" value="1"/>
</dbReference>
<evidence type="ECO:0000313" key="2">
    <source>
        <dbReference type="Proteomes" id="UP000321886"/>
    </source>
</evidence>
<dbReference type="Proteomes" id="UP000321886">
    <property type="component" value="Unassembled WGS sequence"/>
</dbReference>
<reference evidence="1 2" key="1">
    <citation type="submission" date="2019-07" db="EMBL/GenBank/DDBJ databases">
        <title>Whole genome shotgun sequence of Halobacillus faecis NBRC 103569.</title>
        <authorList>
            <person name="Hosoyama A."/>
            <person name="Uohara A."/>
            <person name="Ohji S."/>
            <person name="Ichikawa N."/>
        </authorList>
    </citation>
    <scope>NUCLEOTIDE SEQUENCE [LARGE SCALE GENOMIC DNA]</scope>
    <source>
        <strain evidence="1 2">NBRC 103569</strain>
    </source>
</reference>
<evidence type="ECO:0008006" key="3">
    <source>
        <dbReference type="Google" id="ProtNLM"/>
    </source>
</evidence>
<organism evidence="1 2">
    <name type="scientific">Halobacillus faecis</name>
    <dbReference type="NCBI Taxonomy" id="360184"/>
    <lineage>
        <taxon>Bacteria</taxon>
        <taxon>Bacillati</taxon>
        <taxon>Bacillota</taxon>
        <taxon>Bacilli</taxon>
        <taxon>Bacillales</taxon>
        <taxon>Bacillaceae</taxon>
        <taxon>Halobacillus</taxon>
    </lineage>
</organism>
<accession>A0A511WPI4</accession>
<protein>
    <recommendedName>
        <fullName evidence="3">Spore germination protein GerPE</fullName>
    </recommendedName>
</protein>
<keyword evidence="2" id="KW-1185">Reference proteome</keyword>
<sequence length="123" mass="14019">MIKRMVYTQHVDITSVLIGSIVDIGDVYRAAPSSKVLAVQKEGLQFKGDIYDFEDFPIFSQESSPPLQPIQMDSFHYQNRPIEVDYVRVVGVSTAAVFQIGGIDHIDAINYTKHFRLLREEEQ</sequence>
<dbReference type="EMBL" id="BJYD01000008">
    <property type="protein sequence ID" value="GEN52947.1"/>
    <property type="molecule type" value="Genomic_DNA"/>
</dbReference>